<gene>
    <name evidence="2" type="ORF">DFI_13675</name>
</gene>
<sequence>MRPDLLRPLLGTLGVVIGFGLYAALGRLPQPWPHLLIGLAFVVLGISAWVYARGERWIQILGAVLALYGLLRATVLH</sequence>
<feature type="transmembrane region" description="Helical" evidence="1">
    <location>
        <begin position="32"/>
        <end position="51"/>
    </location>
</feature>
<reference evidence="2 3" key="1">
    <citation type="submission" date="2017-05" db="EMBL/GenBank/DDBJ databases">
        <title>The complete genome sequence of Deinococcus ficus isolated from the rhizosphere of the Ficus religiosa L. in Taiwan.</title>
        <authorList>
            <person name="Wu K.-M."/>
            <person name="Liao T.-L."/>
            <person name="Liu Y.-M."/>
            <person name="Young C.-C."/>
            <person name="Tsai S.-F."/>
        </authorList>
    </citation>
    <scope>NUCLEOTIDE SEQUENCE [LARGE SCALE GENOMIC DNA]</scope>
    <source>
        <strain evidence="2 3">CC-FR2-10</strain>
    </source>
</reference>
<dbReference type="STRING" id="317577.GCA_000419625_01188"/>
<protein>
    <submittedName>
        <fullName evidence="2">Uncharacterized protein</fullName>
    </submittedName>
</protein>
<dbReference type="RefSeq" id="WP_027464174.1">
    <property type="nucleotide sequence ID" value="NZ_CP021081.1"/>
</dbReference>
<name>A0A221SZ20_9DEIO</name>
<feature type="transmembrane region" description="Helical" evidence="1">
    <location>
        <begin position="6"/>
        <end position="25"/>
    </location>
</feature>
<keyword evidence="1" id="KW-0812">Transmembrane</keyword>
<proteinExistence type="predicted"/>
<dbReference type="EMBL" id="CP021081">
    <property type="protein sequence ID" value="ASN81897.1"/>
    <property type="molecule type" value="Genomic_DNA"/>
</dbReference>
<evidence type="ECO:0000256" key="1">
    <source>
        <dbReference type="SAM" id="Phobius"/>
    </source>
</evidence>
<keyword evidence="1" id="KW-0472">Membrane</keyword>
<dbReference type="Proteomes" id="UP000259030">
    <property type="component" value="Chromosome"/>
</dbReference>
<keyword evidence="1" id="KW-1133">Transmembrane helix</keyword>
<evidence type="ECO:0000313" key="3">
    <source>
        <dbReference type="Proteomes" id="UP000259030"/>
    </source>
</evidence>
<keyword evidence="3" id="KW-1185">Reference proteome</keyword>
<accession>A0A221SZ20</accession>
<dbReference type="AlphaFoldDB" id="A0A221SZ20"/>
<organism evidence="2 3">
    <name type="scientific">Deinococcus ficus</name>
    <dbReference type="NCBI Taxonomy" id="317577"/>
    <lineage>
        <taxon>Bacteria</taxon>
        <taxon>Thermotogati</taxon>
        <taxon>Deinococcota</taxon>
        <taxon>Deinococci</taxon>
        <taxon>Deinococcales</taxon>
        <taxon>Deinococcaceae</taxon>
        <taxon>Deinococcus</taxon>
    </lineage>
</organism>
<feature type="transmembrane region" description="Helical" evidence="1">
    <location>
        <begin position="57"/>
        <end position="75"/>
    </location>
</feature>
<evidence type="ECO:0000313" key="2">
    <source>
        <dbReference type="EMBL" id="ASN81897.1"/>
    </source>
</evidence>
<dbReference type="KEGG" id="dfc:DFI_13675"/>